<organism evidence="1">
    <name type="scientific">Pan troglodytes</name>
    <name type="common">Chimpanzee</name>
    <dbReference type="NCBI Taxonomy" id="9598"/>
    <lineage>
        <taxon>Eukaryota</taxon>
        <taxon>Metazoa</taxon>
        <taxon>Chordata</taxon>
        <taxon>Craniata</taxon>
        <taxon>Vertebrata</taxon>
        <taxon>Euteleostomi</taxon>
        <taxon>Mammalia</taxon>
        <taxon>Eutheria</taxon>
        <taxon>Euarchontoglires</taxon>
        <taxon>Primates</taxon>
        <taxon>Haplorrhini</taxon>
        <taxon>Catarrhini</taxon>
        <taxon>Hominidae</taxon>
        <taxon>Pan</taxon>
    </lineage>
</organism>
<name>G2HI99_PANTR</name>
<dbReference type="EMBL" id="AK306463">
    <property type="protein sequence ID" value="BAK63457.1"/>
    <property type="molecule type" value="mRNA"/>
</dbReference>
<accession>G2HI99</accession>
<proteinExistence type="evidence at transcript level"/>
<dbReference type="AlphaFoldDB" id="G2HI99"/>
<protein>
    <submittedName>
        <fullName evidence="1">Uncharacterized protein</fullName>
    </submittedName>
</protein>
<evidence type="ECO:0000313" key="1">
    <source>
        <dbReference type="EMBL" id="BAK63457.1"/>
    </source>
</evidence>
<reference evidence="1" key="1">
    <citation type="journal article" date="2011" name="Funct. Integr. Genomics">
        <title>Major chimpanzee-specific structural changes in sperm development-associated genes.</title>
        <authorList>
            <person name="Kim R.N."/>
            <person name="Kim D.W."/>
            <person name="Choi S.H."/>
            <person name="Chae S.H."/>
            <person name="Nam S.H."/>
            <person name="Kim D.W."/>
            <person name="Kim A."/>
            <person name="Kang A."/>
            <person name="Park K.H."/>
            <person name="Lee Y.S."/>
            <person name="Hirai M."/>
            <person name="Suzuki Y."/>
            <person name="Sugano S."/>
            <person name="Hashimoto K."/>
            <person name="Kim D.S."/>
            <person name="Park H.S."/>
        </authorList>
    </citation>
    <scope>NUCLEOTIDE SEQUENCE</scope>
    <source>
        <tissue evidence="1">Testis</tissue>
    </source>
</reference>
<sequence>MCFAGSMINTMNRYTLLLRDLRNVCPIIYLNILYAEGRNCLFLKLEH</sequence>